<dbReference type="RefSeq" id="WP_073174410.1">
    <property type="nucleotide sequence ID" value="NZ_FQVE01000003.1"/>
</dbReference>
<reference evidence="2" key="1">
    <citation type="submission" date="2016-11" db="EMBL/GenBank/DDBJ databases">
        <authorList>
            <person name="Varghese N."/>
            <person name="Submissions S."/>
        </authorList>
    </citation>
    <scope>NUCLEOTIDE SEQUENCE [LARGE SCALE GENOMIC DNA]</scope>
    <source>
        <strain evidence="2">YR203</strain>
    </source>
</reference>
<sequence>MELDFRKLHSAKLFDFSKGEEELIMEVYEKLFENYDLAVINREDSPYDKFKTDDENPLISPKICYYIMDRDEQFSFYLFIVSKKGTTAKGARTTSEYDSLQIWGLKILNENFGFISINKKKLADKIAGIFNSFNINFNQDSGFKDFYVLGSDPYKTLAFLTSNRKKAIKEIPDDDFSLTVKNDLLSFGLPKDLSVNNALITAAFLKEI</sequence>
<gene>
    <name evidence="1" type="ORF">SAMN02787073_3146</name>
</gene>
<protein>
    <submittedName>
        <fullName evidence="1">Uncharacterized protein</fullName>
    </submittedName>
</protein>
<evidence type="ECO:0000313" key="2">
    <source>
        <dbReference type="Proteomes" id="UP000184108"/>
    </source>
</evidence>
<dbReference type="AlphaFoldDB" id="A0A1M5F5G2"/>
<organism evidence="1 2">
    <name type="scientific">Chryseobacterium vrystaatense</name>
    <dbReference type="NCBI Taxonomy" id="307480"/>
    <lineage>
        <taxon>Bacteria</taxon>
        <taxon>Pseudomonadati</taxon>
        <taxon>Bacteroidota</taxon>
        <taxon>Flavobacteriia</taxon>
        <taxon>Flavobacteriales</taxon>
        <taxon>Weeksellaceae</taxon>
        <taxon>Chryseobacterium group</taxon>
        <taxon>Chryseobacterium</taxon>
    </lineage>
</organism>
<accession>A0A1M5F5G2</accession>
<proteinExistence type="predicted"/>
<evidence type="ECO:0000313" key="1">
    <source>
        <dbReference type="EMBL" id="SHF86814.1"/>
    </source>
</evidence>
<name>A0A1M5F5G2_9FLAO</name>
<dbReference type="Proteomes" id="UP000184108">
    <property type="component" value="Unassembled WGS sequence"/>
</dbReference>
<dbReference type="EMBL" id="FQVE01000003">
    <property type="protein sequence ID" value="SHF86814.1"/>
    <property type="molecule type" value="Genomic_DNA"/>
</dbReference>